<dbReference type="AlphaFoldDB" id="A0A1U7HYT1"/>
<protein>
    <recommendedName>
        <fullName evidence="3">Class I SAM-dependent methyltransferase</fullName>
    </recommendedName>
</protein>
<dbReference type="Gene3D" id="3.40.50.150">
    <property type="entry name" value="Vaccinia Virus protein VP39"/>
    <property type="match status" value="1"/>
</dbReference>
<keyword evidence="2" id="KW-1185">Reference proteome</keyword>
<dbReference type="OrthoDB" id="823440at2"/>
<reference evidence="1 2" key="1">
    <citation type="submission" date="2016-11" db="EMBL/GenBank/DDBJ databases">
        <title>Draft Genome Sequences of Nine Cyanobacterial Strains from Diverse Habitats.</title>
        <authorList>
            <person name="Zhu T."/>
            <person name="Hou S."/>
            <person name="Lu X."/>
            <person name="Hess W.R."/>
        </authorList>
    </citation>
    <scope>NUCLEOTIDE SEQUENCE [LARGE SCALE GENOMIC DNA]</scope>
    <source>
        <strain evidence="1 2">5.2 s.c.1</strain>
    </source>
</reference>
<evidence type="ECO:0000313" key="2">
    <source>
        <dbReference type="Proteomes" id="UP000185984"/>
    </source>
</evidence>
<organism evidence="1 2">
    <name type="scientific">Chroogloeocystis siderophila 5.2 s.c.1</name>
    <dbReference type="NCBI Taxonomy" id="247279"/>
    <lineage>
        <taxon>Bacteria</taxon>
        <taxon>Bacillati</taxon>
        <taxon>Cyanobacteriota</taxon>
        <taxon>Cyanophyceae</taxon>
        <taxon>Oscillatoriophycideae</taxon>
        <taxon>Chroococcales</taxon>
        <taxon>Chroococcaceae</taxon>
        <taxon>Chroogloeocystis</taxon>
    </lineage>
</organism>
<accession>A0A1U7HYT1</accession>
<dbReference type="STRING" id="247279.NIES1031_02370"/>
<sequence length="230" mass="25935">MLQLLIRLSPPPYKKNIRGVWLQYLFQRTIREIASMPIGQIPTRKMLANLQLGWGNYGFVANIDYLEEVAKRAIQASGPILECGSGLTTIILGLLAGRRGVAVFSLEHMPQWRSHVLNVLQKYSIPAVNVCLAPIHDYGDFFWYEPPLSILPQQFELTICDGPPGKTPGGRYGLLPVMKQYFASENTILLDDAHRPGEMETLEKWIREAGVKVEMQEMPQGTYAVVTHSR</sequence>
<comment type="caution">
    <text evidence="1">The sequence shown here is derived from an EMBL/GenBank/DDBJ whole genome shotgun (WGS) entry which is preliminary data.</text>
</comment>
<dbReference type="Proteomes" id="UP000185984">
    <property type="component" value="Unassembled WGS sequence"/>
</dbReference>
<proteinExistence type="predicted"/>
<name>A0A1U7HYT1_9CHRO</name>
<evidence type="ECO:0000313" key="1">
    <source>
        <dbReference type="EMBL" id="OKH28766.1"/>
    </source>
</evidence>
<evidence type="ECO:0008006" key="3">
    <source>
        <dbReference type="Google" id="ProtNLM"/>
    </source>
</evidence>
<gene>
    <name evidence="1" type="ORF">NIES1031_02370</name>
</gene>
<dbReference type="RefSeq" id="WP_073547922.1">
    <property type="nucleotide sequence ID" value="NZ_CAWMVK010000012.1"/>
</dbReference>
<dbReference type="InterPro" id="IPR029063">
    <property type="entry name" value="SAM-dependent_MTases_sf"/>
</dbReference>
<dbReference type="EMBL" id="MRCC01000002">
    <property type="protein sequence ID" value="OKH28766.1"/>
    <property type="molecule type" value="Genomic_DNA"/>
</dbReference>